<dbReference type="EMBL" id="JAVRFL010000008">
    <property type="protein sequence ID" value="MDT0529122.1"/>
    <property type="molecule type" value="Genomic_DNA"/>
</dbReference>
<dbReference type="RefSeq" id="WP_311411296.1">
    <property type="nucleotide sequence ID" value="NZ_JAVRFL010000008.1"/>
</dbReference>
<proteinExistence type="predicted"/>
<gene>
    <name evidence="2" type="ORF">RM555_08950</name>
</gene>
<organism evidence="2 3">
    <name type="scientific">Micromonospora reichwaldensis</name>
    <dbReference type="NCBI Taxonomy" id="3075516"/>
    <lineage>
        <taxon>Bacteria</taxon>
        <taxon>Bacillati</taxon>
        <taxon>Actinomycetota</taxon>
        <taxon>Actinomycetes</taxon>
        <taxon>Micromonosporales</taxon>
        <taxon>Micromonosporaceae</taxon>
        <taxon>Micromonospora</taxon>
    </lineage>
</organism>
<protein>
    <submittedName>
        <fullName evidence="2">Uncharacterized protein</fullName>
    </submittedName>
</protein>
<comment type="caution">
    <text evidence="2">The sequence shown here is derived from an EMBL/GenBank/DDBJ whole genome shotgun (WGS) entry which is preliminary data.</text>
</comment>
<accession>A0ABU2WT99</accession>
<dbReference type="Proteomes" id="UP001180973">
    <property type="component" value="Unassembled WGS sequence"/>
</dbReference>
<evidence type="ECO:0000256" key="1">
    <source>
        <dbReference type="SAM" id="MobiDB-lite"/>
    </source>
</evidence>
<evidence type="ECO:0000313" key="2">
    <source>
        <dbReference type="EMBL" id="MDT0529122.1"/>
    </source>
</evidence>
<feature type="region of interest" description="Disordered" evidence="1">
    <location>
        <begin position="22"/>
        <end position="51"/>
    </location>
</feature>
<evidence type="ECO:0000313" key="3">
    <source>
        <dbReference type="Proteomes" id="UP001180973"/>
    </source>
</evidence>
<sequence length="51" mass="5029">MCFSGNLALYFGTQDYTRTAGCGSGATPPAARSPEPGRRPGGTVVGAAPVG</sequence>
<keyword evidence="3" id="KW-1185">Reference proteome</keyword>
<name>A0ABU2WT99_9ACTN</name>
<reference evidence="2" key="1">
    <citation type="submission" date="2023-09" db="EMBL/GenBank/DDBJ databases">
        <title>30 novel species of actinomycetes from the DSMZ collection.</title>
        <authorList>
            <person name="Nouioui I."/>
        </authorList>
    </citation>
    <scope>NUCLEOTIDE SEQUENCE</scope>
    <source>
        <strain evidence="2">DSM 115977</strain>
    </source>
</reference>